<dbReference type="KEGG" id="mefw:F1737_00835"/>
<dbReference type="RefSeq" id="WP_317136895.1">
    <property type="nucleotide sequence ID" value="NZ_CP043875.1"/>
</dbReference>
<protein>
    <submittedName>
        <fullName evidence="1">Uncharacterized protein</fullName>
    </submittedName>
</protein>
<sequence length="269" mass="29724">MKNSRKKILSLTAASAVFLMLALCVMPVSAVDFADNNETFIKMANGAFYNLSGDDYYFKFTKEGGGLNAIHISDSITNSAGGVYTNKGLSGTFYISDTSKNPGCSDSAILMFAVPENADTMDLALSITASGYNWTLTPTIMYPSSVTYYNSVNIGTFDEGDFLEIGNEDVTSIWRPYFDENYPMYYGQDMTNTNNKYKVMFIDLALGTLKYNTNLTDNGMIKVQYNISGYEDNALFDIYTWCNQSTQGQGVSWTNRVTDTGSSGWTIGF</sequence>
<dbReference type="GeneID" id="85228670"/>
<dbReference type="AlphaFoldDB" id="A0AA97I2Y7"/>
<evidence type="ECO:0000313" key="1">
    <source>
        <dbReference type="EMBL" id="WOF15326.1"/>
    </source>
</evidence>
<reference evidence="1 2" key="1">
    <citation type="submission" date="2019-09" db="EMBL/GenBank/DDBJ databases">
        <title>The complete genome of Methanoplanus sp. FWC-SCC4.</title>
        <authorList>
            <person name="Chen S.-C."/>
            <person name="Zhou Y.-Z."/>
            <person name="Lai M.-C."/>
        </authorList>
    </citation>
    <scope>NUCLEOTIDE SEQUENCE [LARGE SCALE GENOMIC DNA]</scope>
    <source>
        <strain evidence="1 2">FWC-SCC4</strain>
    </source>
</reference>
<name>A0AA97I2Y7_9EURY</name>
<evidence type="ECO:0000313" key="2">
    <source>
        <dbReference type="Proteomes" id="UP001301797"/>
    </source>
</evidence>
<gene>
    <name evidence="1" type="ORF">F1737_00835</name>
</gene>
<accession>A0AA97I2Y7</accession>
<keyword evidence="2" id="KW-1185">Reference proteome</keyword>
<dbReference type="EMBL" id="CP043875">
    <property type="protein sequence ID" value="WOF15326.1"/>
    <property type="molecule type" value="Genomic_DNA"/>
</dbReference>
<dbReference type="Proteomes" id="UP001301797">
    <property type="component" value="Chromosome"/>
</dbReference>
<organism evidence="1 2">
    <name type="scientific">Methanochimaera problematica</name>
    <dbReference type="NCBI Taxonomy" id="2609417"/>
    <lineage>
        <taxon>Archaea</taxon>
        <taxon>Methanobacteriati</taxon>
        <taxon>Methanobacteriota</taxon>
        <taxon>Stenosarchaea group</taxon>
        <taxon>Methanomicrobia</taxon>
        <taxon>Methanomicrobiales</taxon>
        <taxon>Methanomicrobiaceae</taxon>
        <taxon>Methanochimaera</taxon>
    </lineage>
</organism>
<proteinExistence type="predicted"/>